<dbReference type="PANTHER" id="PTHR22777">
    <property type="entry name" value="HEMOLYSIN-RELATED"/>
    <property type="match status" value="1"/>
</dbReference>
<dbReference type="InterPro" id="IPR044751">
    <property type="entry name" value="Ion_transp-like_CBS"/>
</dbReference>
<protein>
    <submittedName>
        <fullName evidence="9">CBS domain containing protein</fullName>
    </submittedName>
</protein>
<dbReference type="PANTHER" id="PTHR22777:SF17">
    <property type="entry name" value="UPF0053 PROTEIN SLL0260"/>
    <property type="match status" value="1"/>
</dbReference>
<keyword evidence="2 7" id="KW-0812">Transmembrane</keyword>
<evidence type="ECO:0000256" key="7">
    <source>
        <dbReference type="SAM" id="Phobius"/>
    </source>
</evidence>
<gene>
    <name evidence="9" type="ordered locus">CTA_0278</name>
</gene>
<dbReference type="SUPFAM" id="SSF56176">
    <property type="entry name" value="FAD-binding/transporter-associated domain-like"/>
    <property type="match status" value="1"/>
</dbReference>
<dbReference type="Gene3D" id="3.30.465.10">
    <property type="match status" value="1"/>
</dbReference>
<keyword evidence="6 7" id="KW-0472">Membrane</keyword>
<dbReference type="SUPFAM" id="SSF54631">
    <property type="entry name" value="CBS-domain pair"/>
    <property type="match status" value="1"/>
</dbReference>
<dbReference type="Proteomes" id="UP000002532">
    <property type="component" value="Chromosome"/>
</dbReference>
<evidence type="ECO:0000256" key="3">
    <source>
        <dbReference type="ARBA" id="ARBA00022737"/>
    </source>
</evidence>
<feature type="transmembrane region" description="Helical" evidence="7">
    <location>
        <begin position="6"/>
        <end position="31"/>
    </location>
</feature>
<dbReference type="Pfam" id="PF01595">
    <property type="entry name" value="CNNM"/>
    <property type="match status" value="1"/>
</dbReference>
<evidence type="ECO:0000313" key="9">
    <source>
        <dbReference type="EMBL" id="AAX50516.1"/>
    </source>
</evidence>
<dbReference type="Gene3D" id="3.10.580.10">
    <property type="entry name" value="CBS-domain"/>
    <property type="match status" value="1"/>
</dbReference>
<comment type="subcellular location">
    <subcellularLocation>
        <location evidence="1">Membrane</location>
        <topology evidence="1">Multi-pass membrane protein</topology>
    </subcellularLocation>
</comment>
<evidence type="ECO:0000256" key="1">
    <source>
        <dbReference type="ARBA" id="ARBA00004141"/>
    </source>
</evidence>
<dbReference type="HOGENOM" id="CLU_015237_4_1_0"/>
<dbReference type="Pfam" id="PF03471">
    <property type="entry name" value="CorC_HlyC"/>
    <property type="match status" value="1"/>
</dbReference>
<dbReference type="GO" id="GO:0005886">
    <property type="term" value="C:plasma membrane"/>
    <property type="evidence" value="ECO:0007669"/>
    <property type="project" value="TreeGrafter"/>
</dbReference>
<reference evidence="9 10" key="1">
    <citation type="journal article" date="2005" name="Infect. Immun.">
        <title>Comparative genomic analysis of Chlamydia trachomatis oculotropic and genitotropic strains.</title>
        <authorList>
            <person name="Carlson J.H."/>
            <person name="Porcella S.F."/>
            <person name="McClarty G."/>
            <person name="Caldwell H.D."/>
        </authorList>
    </citation>
    <scope>NUCLEOTIDE SEQUENCE [LARGE SCALE GENOMIC DNA]</scope>
    <source>
        <strain evidence="10">ATCC VR-571B / DSM 19440 / HAR-13</strain>
    </source>
</reference>
<proteinExistence type="predicted"/>
<dbReference type="InterPro" id="IPR002550">
    <property type="entry name" value="CNNM"/>
</dbReference>
<dbReference type="InterPro" id="IPR046342">
    <property type="entry name" value="CBS_dom_sf"/>
</dbReference>
<keyword evidence="4 7" id="KW-1133">Transmembrane helix</keyword>
<evidence type="ECO:0000256" key="2">
    <source>
        <dbReference type="ARBA" id="ARBA00022692"/>
    </source>
</evidence>
<keyword evidence="5" id="KW-0129">CBS domain</keyword>
<dbReference type="InterPro" id="IPR005170">
    <property type="entry name" value="Transptr-assoc_dom"/>
</dbReference>
<evidence type="ECO:0000256" key="5">
    <source>
        <dbReference type="ARBA" id="ARBA00023122"/>
    </source>
</evidence>
<dbReference type="KEGG" id="cta:CTA_0278"/>
<keyword evidence="3" id="KW-0677">Repeat</keyword>
<dbReference type="InterPro" id="IPR016169">
    <property type="entry name" value="FAD-bd_PCMH_sub2"/>
</dbReference>
<feature type="domain" description="Transporter-associated" evidence="8">
    <location>
        <begin position="333"/>
        <end position="412"/>
    </location>
</feature>
<dbReference type="GO" id="GO:0050660">
    <property type="term" value="F:flavin adenine dinucleotide binding"/>
    <property type="evidence" value="ECO:0007669"/>
    <property type="project" value="InterPro"/>
</dbReference>
<evidence type="ECO:0000256" key="4">
    <source>
        <dbReference type="ARBA" id="ARBA00022989"/>
    </source>
</evidence>
<dbReference type="InterPro" id="IPR036318">
    <property type="entry name" value="FAD-bd_PCMH-like_sf"/>
</dbReference>
<evidence type="ECO:0000259" key="8">
    <source>
        <dbReference type="SMART" id="SM01091"/>
    </source>
</evidence>
<dbReference type="EMBL" id="CP000051">
    <property type="protein sequence ID" value="AAX50516.1"/>
    <property type="molecule type" value="Genomic_DNA"/>
</dbReference>
<dbReference type="RefSeq" id="WP_009871603.1">
    <property type="nucleotide sequence ID" value="NC_007429.1"/>
</dbReference>
<feature type="transmembrane region" description="Helical" evidence="7">
    <location>
        <begin position="52"/>
        <end position="74"/>
    </location>
</feature>
<accession>A0A0H2X0T2</accession>
<sequence length="414" mass="45839">MFSSAIVILTAIFVLCSGFVSLSHIALFSLPSSLIAHYSHSKNRQLRQIANLMAYPNHLLMTLVFFDIGINIGVQNCIATLVGDSASLLLTVGVPLALTLVLGEIVPKVIAIPYNARIAKIVTPIIFASTKSFRPIFDWAISGINFIVQKMLARQESDFIQPQELKEVLRSCKDFGVVNHEESRLLFGYLSMEEGSIKERMTPKQEIIFYDVLTPIENLYKLFSGPKQSYSKVLVCKGGLQNLLGVCSAKLLLLYKEKLQSAEELLPLLRKPHYIPETVSAKTALYHLAGEDCGLGIIIDEYGSIEGLITQNDLFKIVSDGVAHNRPSFKQFAHSDKNVVIAAGTYELSDFYDLFGVDLPTTANCVTIGGWLTEQLGEIPETGTKFAWGQFVFQILDAAPNCVKRVYIRKTHGN</sequence>
<organism evidence="9 10">
    <name type="scientific">Chlamydia trachomatis serovar A (strain ATCC VR-571B / DSM 19440 / HAR-13)</name>
    <dbReference type="NCBI Taxonomy" id="315277"/>
    <lineage>
        <taxon>Bacteria</taxon>
        <taxon>Pseudomonadati</taxon>
        <taxon>Chlamydiota</taxon>
        <taxon>Chlamydiia</taxon>
        <taxon>Chlamydiales</taxon>
        <taxon>Chlamydiaceae</taxon>
        <taxon>Chlamydia/Chlamydophila group</taxon>
        <taxon>Chlamydia</taxon>
    </lineage>
</organism>
<dbReference type="SMART" id="SM01091">
    <property type="entry name" value="CorC_HlyC"/>
    <property type="match status" value="1"/>
</dbReference>
<evidence type="ECO:0000313" key="10">
    <source>
        <dbReference type="Proteomes" id="UP000002532"/>
    </source>
</evidence>
<dbReference type="CDD" id="cd04590">
    <property type="entry name" value="CBS_pair_CorC_HlyC_assoc"/>
    <property type="match status" value="1"/>
</dbReference>
<name>A0A0H2X0T2_CHLTA</name>
<evidence type="ECO:0000256" key="6">
    <source>
        <dbReference type="ARBA" id="ARBA00023136"/>
    </source>
</evidence>
<dbReference type="AlphaFoldDB" id="A0A0H2X0T2"/>
<keyword evidence="10" id="KW-1185">Reference proteome</keyword>
<feature type="transmembrane region" description="Helical" evidence="7">
    <location>
        <begin position="86"/>
        <end position="107"/>
    </location>
</feature>